<evidence type="ECO:0000256" key="6">
    <source>
        <dbReference type="ARBA" id="ARBA00022989"/>
    </source>
</evidence>
<comment type="subunit">
    <text evidence="9">Forms a complex with SecF. Part of the essential Sec protein translocation apparatus which comprises SecA, SecYEG and auxiliary proteins SecDF. Other proteins may also be involved.</text>
</comment>
<dbReference type="InterPro" id="IPR055344">
    <property type="entry name" value="SecD_SecF_C_bact"/>
</dbReference>
<keyword evidence="4 9" id="KW-0812">Transmembrane</keyword>
<sequence length="420" mass="45700">MNMKKTILFILIIAIVALFSYTAINGIEIGKFKITSVKDSIDLGLDLAGGVCVILEAKTDLQGTELQKSMEQSKMIISERVDSLGVAEPNITIEGKKRIRIELAGIENPQEAIELIGKTAQLQFVDPDGKEILTGKNVKGSEVVFHKTELGEKPVVSLEFDKEGAEKFKEATKRLSQKETIEEKIIYIVLDDQVISAPVVKDVITDGKAVIEGEFDVEEANKLATLIRAGALPVEMSELQTSIIGPTLGLEALDRSVKAGAIAILIIFLFMLIYYRIPGLVADIGLTIYVLILVYAMKFLGVKLTLPGIAGLILSIGMAVDANVLIFERIKEELKNGKTIRVSIDHGFNRALSSVLDSNITTLIAGIVLYYFGIGPIKGFGITLILGIIASMITSVFVTKHLLMLTVDMTNTKNAKLYGM</sequence>
<comment type="subcellular location">
    <subcellularLocation>
        <location evidence="1 9">Cell membrane</location>
        <topology evidence="1 9">Multi-pass membrane protein</topology>
    </subcellularLocation>
</comment>
<dbReference type="GO" id="GO:0005886">
    <property type="term" value="C:plasma membrane"/>
    <property type="evidence" value="ECO:0007669"/>
    <property type="project" value="UniProtKB-SubCell"/>
</dbReference>
<evidence type="ECO:0000259" key="10">
    <source>
        <dbReference type="Pfam" id="PF02355"/>
    </source>
</evidence>
<evidence type="ECO:0000256" key="1">
    <source>
        <dbReference type="ARBA" id="ARBA00004651"/>
    </source>
</evidence>
<keyword evidence="5 9" id="KW-0653">Protein transport</keyword>
<dbReference type="Pfam" id="PF22599">
    <property type="entry name" value="SecDF_P1_head"/>
    <property type="match status" value="1"/>
</dbReference>
<dbReference type="InterPro" id="IPR001036">
    <property type="entry name" value="Acrflvin-R"/>
</dbReference>
<evidence type="ECO:0000259" key="12">
    <source>
        <dbReference type="Pfam" id="PF22599"/>
    </source>
</evidence>
<feature type="domain" description="Protein translocase subunit SecDF P1" evidence="11">
    <location>
        <begin position="70"/>
        <end position="128"/>
    </location>
</feature>
<comment type="similarity">
    <text evidence="9">Belongs to the SecD/SecF family. SecD subfamily.</text>
</comment>
<dbReference type="InterPro" id="IPR005791">
    <property type="entry name" value="SecD"/>
</dbReference>
<dbReference type="GO" id="GO:0015450">
    <property type="term" value="F:protein-transporting ATPase activity"/>
    <property type="evidence" value="ECO:0007669"/>
    <property type="project" value="InterPro"/>
</dbReference>
<dbReference type="InterPro" id="IPR054384">
    <property type="entry name" value="SecDF_P1_head"/>
</dbReference>
<feature type="transmembrane region" description="Helical" evidence="9">
    <location>
        <begin position="309"/>
        <end position="330"/>
    </location>
</feature>
<dbReference type="Gene3D" id="3.30.70.3220">
    <property type="match status" value="1"/>
</dbReference>
<dbReference type="GO" id="GO:0006605">
    <property type="term" value="P:protein targeting"/>
    <property type="evidence" value="ECO:0007669"/>
    <property type="project" value="UniProtKB-UniRule"/>
</dbReference>
<feature type="domain" description="Protein export membrane protein SecD/SecF C-terminal" evidence="10">
    <location>
        <begin position="235"/>
        <end position="405"/>
    </location>
</feature>
<protein>
    <recommendedName>
        <fullName evidence="9">Protein translocase subunit SecD</fullName>
    </recommendedName>
</protein>
<feature type="domain" description="SecDF P1 head subdomain" evidence="12">
    <location>
        <begin position="130"/>
        <end position="234"/>
    </location>
</feature>
<comment type="caution">
    <text evidence="13">The sequence shown here is derived from an EMBL/GenBank/DDBJ whole genome shotgun (WGS) entry which is preliminary data.</text>
</comment>
<dbReference type="Pfam" id="PF02355">
    <property type="entry name" value="SecD_SecF_C"/>
    <property type="match status" value="1"/>
</dbReference>
<dbReference type="Gene3D" id="1.20.1640.10">
    <property type="entry name" value="Multidrug efflux transporter AcrB transmembrane domain"/>
    <property type="match status" value="1"/>
</dbReference>
<keyword evidence="14" id="KW-1185">Reference proteome</keyword>
<gene>
    <name evidence="9" type="primary">secD</name>
    <name evidence="13" type="ORF">EDD65_10531</name>
</gene>
<evidence type="ECO:0000259" key="11">
    <source>
        <dbReference type="Pfam" id="PF21760"/>
    </source>
</evidence>
<evidence type="ECO:0000256" key="4">
    <source>
        <dbReference type="ARBA" id="ARBA00022692"/>
    </source>
</evidence>
<dbReference type="EMBL" id="SMAE01000005">
    <property type="protein sequence ID" value="TCS89560.1"/>
    <property type="molecule type" value="Genomic_DNA"/>
</dbReference>
<dbReference type="InterPro" id="IPR022813">
    <property type="entry name" value="SecD/SecF_arch_bac"/>
</dbReference>
<feature type="transmembrane region" description="Helical" evidence="9">
    <location>
        <begin position="351"/>
        <end position="373"/>
    </location>
</feature>
<evidence type="ECO:0000313" key="14">
    <source>
        <dbReference type="Proteomes" id="UP000294567"/>
    </source>
</evidence>
<dbReference type="AlphaFoldDB" id="A0A4R3KW47"/>
<evidence type="ECO:0000313" key="13">
    <source>
        <dbReference type="EMBL" id="TCS89560.1"/>
    </source>
</evidence>
<dbReference type="PANTHER" id="PTHR30081:SF1">
    <property type="entry name" value="PROTEIN TRANSLOCASE SUBUNIT SECD"/>
    <property type="match status" value="1"/>
</dbReference>
<comment type="function">
    <text evidence="9">Part of the Sec protein translocase complex. Interacts with the SecYEG preprotein conducting channel. SecDF uses the proton motive force (PMF) to complete protein translocation after the ATP-dependent function of SecA.</text>
</comment>
<keyword evidence="3 9" id="KW-1003">Cell membrane</keyword>
<evidence type="ECO:0000256" key="2">
    <source>
        <dbReference type="ARBA" id="ARBA00022448"/>
    </source>
</evidence>
<dbReference type="GO" id="GO:0065002">
    <property type="term" value="P:intracellular protein transmembrane transport"/>
    <property type="evidence" value="ECO:0007669"/>
    <property type="project" value="UniProtKB-UniRule"/>
</dbReference>
<feature type="transmembrane region" description="Helical" evidence="9">
    <location>
        <begin position="280"/>
        <end position="297"/>
    </location>
</feature>
<evidence type="ECO:0000256" key="9">
    <source>
        <dbReference type="HAMAP-Rule" id="MF_01463"/>
    </source>
</evidence>
<evidence type="ECO:0000256" key="7">
    <source>
        <dbReference type="ARBA" id="ARBA00023010"/>
    </source>
</evidence>
<keyword evidence="6 9" id="KW-1133">Transmembrane helix</keyword>
<dbReference type="NCBIfam" id="TIGR00916">
    <property type="entry name" value="2A0604s01"/>
    <property type="match status" value="1"/>
</dbReference>
<dbReference type="SUPFAM" id="SSF82866">
    <property type="entry name" value="Multidrug efflux transporter AcrB transmembrane domain"/>
    <property type="match status" value="1"/>
</dbReference>
<accession>A0A4R3KW47</accession>
<keyword evidence="7 9" id="KW-0811">Translocation</keyword>
<name>A0A4R3KW47_9FIRM</name>
<dbReference type="Pfam" id="PF21760">
    <property type="entry name" value="SecD_1st"/>
    <property type="match status" value="1"/>
</dbReference>
<dbReference type="OrthoDB" id="9805019at2"/>
<evidence type="ECO:0000256" key="8">
    <source>
        <dbReference type="ARBA" id="ARBA00023136"/>
    </source>
</evidence>
<comment type="caution">
    <text evidence="9">Lacks conserved residue(s) required for the propagation of feature annotation.</text>
</comment>
<dbReference type="NCBIfam" id="TIGR01129">
    <property type="entry name" value="secD"/>
    <property type="match status" value="1"/>
</dbReference>
<organism evidence="13 14">
    <name type="scientific">Keratinibaculum paraultunense</name>
    <dbReference type="NCBI Taxonomy" id="1278232"/>
    <lineage>
        <taxon>Bacteria</taxon>
        <taxon>Bacillati</taxon>
        <taxon>Bacillota</taxon>
        <taxon>Tissierellia</taxon>
        <taxon>Tissierellales</taxon>
        <taxon>Tepidimicrobiaceae</taxon>
        <taxon>Keratinibaculum</taxon>
    </lineage>
</organism>
<dbReference type="PANTHER" id="PTHR30081">
    <property type="entry name" value="PROTEIN-EXPORT MEMBRANE PROTEIN SEC"/>
    <property type="match status" value="1"/>
</dbReference>
<reference evidence="13 14" key="1">
    <citation type="submission" date="2019-03" db="EMBL/GenBank/DDBJ databases">
        <title>Genomic Encyclopedia of Type Strains, Phase IV (KMG-IV): sequencing the most valuable type-strain genomes for metagenomic binning, comparative biology and taxonomic classification.</title>
        <authorList>
            <person name="Goeker M."/>
        </authorList>
    </citation>
    <scope>NUCLEOTIDE SEQUENCE [LARGE SCALE GENOMIC DNA]</scope>
    <source>
        <strain evidence="13 14">DSM 26752</strain>
    </source>
</reference>
<dbReference type="RefSeq" id="WP_132027054.1">
    <property type="nucleotide sequence ID" value="NZ_CP068564.1"/>
</dbReference>
<evidence type="ECO:0000256" key="3">
    <source>
        <dbReference type="ARBA" id="ARBA00022475"/>
    </source>
</evidence>
<feature type="transmembrane region" description="Helical" evidence="9">
    <location>
        <begin position="257"/>
        <end position="275"/>
    </location>
</feature>
<proteinExistence type="inferred from homology"/>
<dbReference type="HAMAP" id="MF_01463_B">
    <property type="entry name" value="SecD_B"/>
    <property type="match status" value="1"/>
</dbReference>
<evidence type="ECO:0000256" key="5">
    <source>
        <dbReference type="ARBA" id="ARBA00022927"/>
    </source>
</evidence>
<dbReference type="FunFam" id="1.20.1640.10:FF:000004">
    <property type="entry name" value="Protein translocase subunit SecD"/>
    <property type="match status" value="1"/>
</dbReference>
<dbReference type="InterPro" id="IPR048634">
    <property type="entry name" value="SecD_SecF_C"/>
</dbReference>
<dbReference type="GO" id="GO:0043952">
    <property type="term" value="P:protein transport by the Sec complex"/>
    <property type="evidence" value="ECO:0007669"/>
    <property type="project" value="UniProtKB-UniRule"/>
</dbReference>
<keyword evidence="8 9" id="KW-0472">Membrane</keyword>
<feature type="transmembrane region" description="Helical" evidence="9">
    <location>
        <begin position="379"/>
        <end position="399"/>
    </location>
</feature>
<dbReference type="PRINTS" id="PR00702">
    <property type="entry name" value="ACRIFLAVINRP"/>
</dbReference>
<dbReference type="InterPro" id="IPR048631">
    <property type="entry name" value="SecD_1st"/>
</dbReference>
<keyword evidence="2 9" id="KW-0813">Transport</keyword>
<dbReference type="Proteomes" id="UP000294567">
    <property type="component" value="Unassembled WGS sequence"/>
</dbReference>